<proteinExistence type="predicted"/>
<dbReference type="KEGG" id="ast:Asulf_01780"/>
<dbReference type="RefSeq" id="WP_015591349.1">
    <property type="nucleotide sequence ID" value="NC_021169.1"/>
</dbReference>
<gene>
    <name evidence="1" type="ORF">Asulf_01780</name>
</gene>
<accession>N0BMA0</accession>
<dbReference type="eggNOG" id="arCOG04039">
    <property type="taxonomic scope" value="Archaea"/>
</dbReference>
<dbReference type="OrthoDB" id="103677at2157"/>
<dbReference type="Proteomes" id="UP000013307">
    <property type="component" value="Chromosome"/>
</dbReference>
<name>N0BMA0_9EURY</name>
<dbReference type="EMBL" id="CP005290">
    <property type="protein sequence ID" value="AGK61751.1"/>
    <property type="molecule type" value="Genomic_DNA"/>
</dbReference>
<keyword evidence="2" id="KW-1185">Reference proteome</keyword>
<sequence length="404" mass="47933">MIDYYSAGKWEEFVVTKITPIRDYAVALLNFWKFLKDLDGKDTSYVLKKYPKFDVVFLGGVNEKKYKENSFAKAIKDMFGAEIADLNSYQAFVLQGLEPAVPIMVHKTQIVGWIELIKDVAELIIKKADINSNQKEVVVSKDEYIEQPDKVFKGLQNLLQHCLNVCVGYDKYMTFIWNIRKITRKYLELAFPETKNGEKFQFLRDFLGLTEIFAPEVEDEKLRRDYTIYGFPNVYSDFDVSDWYADTINPDEYREVDKLMVVLKEKVNTLGGLLLWLNRLIWLLFDYSYYYYYSYPLKDVVENLPNPRREYLDVCRKELERLNWSWKDNEYLYNIKIYDGSYSRKHAYYNLRIYLIDKDLIKDEKGVVVSRLFGFLDQMSPALFLGTYELVLKDDATFMLVKRE</sequence>
<protein>
    <submittedName>
        <fullName evidence="1">Uncharacterized protein</fullName>
    </submittedName>
</protein>
<evidence type="ECO:0000313" key="1">
    <source>
        <dbReference type="EMBL" id="AGK61751.1"/>
    </source>
</evidence>
<dbReference type="HOGENOM" id="CLU_680782_0_0_2"/>
<dbReference type="AlphaFoldDB" id="N0BMA0"/>
<organism evidence="1 2">
    <name type="scientific">Archaeoglobus sulfaticallidus PM70-1</name>
    <dbReference type="NCBI Taxonomy" id="387631"/>
    <lineage>
        <taxon>Archaea</taxon>
        <taxon>Methanobacteriati</taxon>
        <taxon>Methanobacteriota</taxon>
        <taxon>Archaeoglobi</taxon>
        <taxon>Archaeoglobales</taxon>
        <taxon>Archaeoglobaceae</taxon>
        <taxon>Archaeoglobus</taxon>
    </lineage>
</organism>
<evidence type="ECO:0000313" key="2">
    <source>
        <dbReference type="Proteomes" id="UP000013307"/>
    </source>
</evidence>
<dbReference type="GeneID" id="15393415"/>
<reference evidence="1 2" key="1">
    <citation type="journal article" date="2013" name="Genome Announc.">
        <title>Complete Genome Sequence of the Thermophilic and Facultatively Chemolithoautotrophic Sulfate Reducer Archaeoglobus sulfaticallidus Strain PM70-1T.</title>
        <authorList>
            <person name="Stokke R."/>
            <person name="Hocking W.P."/>
            <person name="Steinsbu B.O."/>
            <person name="Steen I.H."/>
        </authorList>
    </citation>
    <scope>NUCLEOTIDE SEQUENCE [LARGE SCALE GENOMIC DNA]</scope>
    <source>
        <strain evidence="1">PM70-1</strain>
    </source>
</reference>